<proteinExistence type="predicted"/>
<evidence type="ECO:0000313" key="4">
    <source>
        <dbReference type="Proteomes" id="UP000176494"/>
    </source>
</evidence>
<feature type="region of interest" description="Disordered" evidence="1">
    <location>
        <begin position="143"/>
        <end position="165"/>
    </location>
</feature>
<evidence type="ECO:0000256" key="2">
    <source>
        <dbReference type="SAM" id="Phobius"/>
    </source>
</evidence>
<dbReference type="EMBL" id="MHTG01000025">
    <property type="protein sequence ID" value="OHA56961.1"/>
    <property type="molecule type" value="Genomic_DNA"/>
</dbReference>
<comment type="caution">
    <text evidence="3">The sequence shown here is derived from an EMBL/GenBank/DDBJ whole genome shotgun (WGS) entry which is preliminary data.</text>
</comment>
<evidence type="ECO:0008006" key="5">
    <source>
        <dbReference type="Google" id="ProtNLM"/>
    </source>
</evidence>
<gene>
    <name evidence="3" type="ORF">A2114_00255</name>
</gene>
<reference evidence="3 4" key="1">
    <citation type="journal article" date="2016" name="Nat. Commun.">
        <title>Thousands of microbial genomes shed light on interconnected biogeochemical processes in an aquifer system.</title>
        <authorList>
            <person name="Anantharaman K."/>
            <person name="Brown C.T."/>
            <person name="Hug L.A."/>
            <person name="Sharon I."/>
            <person name="Castelle C.J."/>
            <person name="Probst A.J."/>
            <person name="Thomas B.C."/>
            <person name="Singh A."/>
            <person name="Wilkins M.J."/>
            <person name="Karaoz U."/>
            <person name="Brodie E.L."/>
            <person name="Williams K.H."/>
            <person name="Hubbard S.S."/>
            <person name="Banfield J.F."/>
        </authorList>
    </citation>
    <scope>NUCLEOTIDE SEQUENCE [LARGE SCALE GENOMIC DNA]</scope>
</reference>
<organism evidence="3 4">
    <name type="scientific">Candidatus Vogelbacteria bacterium GWA1_51_14</name>
    <dbReference type="NCBI Taxonomy" id="1802435"/>
    <lineage>
        <taxon>Bacteria</taxon>
        <taxon>Candidatus Vogeliibacteriota</taxon>
    </lineage>
</organism>
<protein>
    <recommendedName>
        <fullName evidence="5">DUF4446 domain-containing protein</fullName>
    </recommendedName>
</protein>
<keyword evidence="2" id="KW-1133">Transmembrane helix</keyword>
<accession>A0A1G2QAI5</accession>
<feature type="transmembrane region" description="Helical" evidence="2">
    <location>
        <begin position="6"/>
        <end position="29"/>
    </location>
</feature>
<dbReference type="Proteomes" id="UP000176494">
    <property type="component" value="Unassembled WGS sequence"/>
</dbReference>
<dbReference type="STRING" id="1802435.A2114_00255"/>
<keyword evidence="2" id="KW-0472">Membrane</keyword>
<name>A0A1G2QAI5_9BACT</name>
<evidence type="ECO:0000256" key="1">
    <source>
        <dbReference type="SAM" id="MobiDB-lite"/>
    </source>
</evidence>
<evidence type="ECO:0000313" key="3">
    <source>
        <dbReference type="EMBL" id="OHA56961.1"/>
    </source>
</evidence>
<dbReference type="Pfam" id="PF14584">
    <property type="entry name" value="DUF4446"/>
    <property type="match status" value="1"/>
</dbReference>
<dbReference type="AlphaFoldDB" id="A0A1G2QAI5"/>
<dbReference type="InterPro" id="IPR027981">
    <property type="entry name" value="DUF4446"/>
</dbReference>
<keyword evidence="2" id="KW-0812">Transmembrane</keyword>
<sequence length="165" mass="18390">MDFLLENMVAVIIALIVAVLLLVIGSLEWRLRQLMRGRSGATLEEAIIAIGRETDKNHRKIGELITAIEDLDNRAQKSISRIETVRFTPFRGDGGNQSFATCFLDDTGDGVVISSLYSRDKVGIYAKPVHGLKSSYELTREEREAITRAAKTNHQETAEQNEASR</sequence>
<feature type="compositionally biased region" description="Basic and acidic residues" evidence="1">
    <location>
        <begin position="153"/>
        <end position="165"/>
    </location>
</feature>